<gene>
    <name evidence="2" type="ORF">Pmani_005644</name>
</gene>
<reference evidence="2" key="1">
    <citation type="submission" date="2023-11" db="EMBL/GenBank/DDBJ databases">
        <title>Genome assemblies of two species of porcelain crab, Petrolisthes cinctipes and Petrolisthes manimaculis (Anomura: Porcellanidae).</title>
        <authorList>
            <person name="Angst P."/>
        </authorList>
    </citation>
    <scope>NUCLEOTIDE SEQUENCE</scope>
    <source>
        <strain evidence="2">PB745_02</strain>
        <tissue evidence="2">Gill</tissue>
    </source>
</reference>
<evidence type="ECO:0000313" key="3">
    <source>
        <dbReference type="Proteomes" id="UP001292094"/>
    </source>
</evidence>
<name>A0AAE1UGG8_9EUCA</name>
<accession>A0AAE1UGG8</accession>
<feature type="region of interest" description="Disordered" evidence="1">
    <location>
        <begin position="19"/>
        <end position="91"/>
    </location>
</feature>
<protein>
    <submittedName>
        <fullName evidence="2">Uncharacterized protein</fullName>
    </submittedName>
</protein>
<sequence>MFPELTDNQVKAYEAQVTTTAEKSGWVRSGPDPLCHLTFRRAKRKGSEKKRSKVKVETKRQGRNRREEWSGSNKTGLGEKEYKNIGLENTA</sequence>
<keyword evidence="3" id="KW-1185">Reference proteome</keyword>
<organism evidence="2 3">
    <name type="scientific">Petrolisthes manimaculis</name>
    <dbReference type="NCBI Taxonomy" id="1843537"/>
    <lineage>
        <taxon>Eukaryota</taxon>
        <taxon>Metazoa</taxon>
        <taxon>Ecdysozoa</taxon>
        <taxon>Arthropoda</taxon>
        <taxon>Crustacea</taxon>
        <taxon>Multicrustacea</taxon>
        <taxon>Malacostraca</taxon>
        <taxon>Eumalacostraca</taxon>
        <taxon>Eucarida</taxon>
        <taxon>Decapoda</taxon>
        <taxon>Pleocyemata</taxon>
        <taxon>Anomura</taxon>
        <taxon>Galatheoidea</taxon>
        <taxon>Porcellanidae</taxon>
        <taxon>Petrolisthes</taxon>
    </lineage>
</organism>
<feature type="compositionally biased region" description="Basic residues" evidence="1">
    <location>
        <begin position="38"/>
        <end position="53"/>
    </location>
</feature>
<feature type="compositionally biased region" description="Basic and acidic residues" evidence="1">
    <location>
        <begin position="54"/>
        <end position="69"/>
    </location>
</feature>
<dbReference type="AlphaFoldDB" id="A0AAE1UGG8"/>
<evidence type="ECO:0000256" key="1">
    <source>
        <dbReference type="SAM" id="MobiDB-lite"/>
    </source>
</evidence>
<comment type="caution">
    <text evidence="2">The sequence shown here is derived from an EMBL/GenBank/DDBJ whole genome shotgun (WGS) entry which is preliminary data.</text>
</comment>
<dbReference type="EMBL" id="JAWZYT010000426">
    <property type="protein sequence ID" value="KAK4323673.1"/>
    <property type="molecule type" value="Genomic_DNA"/>
</dbReference>
<proteinExistence type="predicted"/>
<dbReference type="Proteomes" id="UP001292094">
    <property type="component" value="Unassembled WGS sequence"/>
</dbReference>
<evidence type="ECO:0000313" key="2">
    <source>
        <dbReference type="EMBL" id="KAK4323673.1"/>
    </source>
</evidence>